<comment type="subcellular location">
    <subcellularLocation>
        <location evidence="8">Cell membrane</location>
        <topology evidence="8">Multi-pass membrane protein</topology>
    </subcellularLocation>
    <subcellularLocation>
        <location evidence="1">Endomembrane system</location>
        <topology evidence="1">Multi-pass membrane protein</topology>
    </subcellularLocation>
</comment>
<dbReference type="PANTHER" id="PTHR31611">
    <property type="entry name" value="HIGH-AFFINITY NICKEL TRANSPORT PROTEIN NIC1"/>
    <property type="match status" value="1"/>
</dbReference>
<evidence type="ECO:0000256" key="2">
    <source>
        <dbReference type="ARBA" id="ARBA00010892"/>
    </source>
</evidence>
<keyword evidence="3 8" id="KW-0813">Transport</keyword>
<evidence type="ECO:0000313" key="10">
    <source>
        <dbReference type="Proteomes" id="UP000494252"/>
    </source>
</evidence>
<keyword evidence="7 8" id="KW-0472">Membrane</keyword>
<comment type="caution">
    <text evidence="8">Lacks conserved residue(s) required for the propagation of feature annotation.</text>
</comment>
<dbReference type="PANTHER" id="PTHR31611:SF0">
    <property type="entry name" value="HIGH-AFFINITY NICKEL TRANSPORT PROTEIN NIC1"/>
    <property type="match status" value="1"/>
</dbReference>
<keyword evidence="4" id="KW-0533">Nickel</keyword>
<accession>A0A6J5GZR1</accession>
<dbReference type="InterPro" id="IPR004688">
    <property type="entry name" value="Ni/Co_transpt"/>
</dbReference>
<feature type="transmembrane region" description="Helical" evidence="8">
    <location>
        <begin position="76"/>
        <end position="97"/>
    </location>
</feature>
<evidence type="ECO:0000256" key="4">
    <source>
        <dbReference type="ARBA" id="ARBA00022596"/>
    </source>
</evidence>
<name>A0A6J5GZR1_9BURK</name>
<dbReference type="Pfam" id="PF03824">
    <property type="entry name" value="NicO"/>
    <property type="match status" value="1"/>
</dbReference>
<proteinExistence type="inferred from homology"/>
<comment type="similarity">
    <text evidence="2 8">Belongs to the NiCoT transporter (TC 2.A.52) family.</text>
</comment>
<feature type="transmembrane region" description="Helical" evidence="8">
    <location>
        <begin position="35"/>
        <end position="56"/>
    </location>
</feature>
<organism evidence="9 10">
    <name type="scientific">Paraburkholderia fynbosensis</name>
    <dbReference type="NCBI Taxonomy" id="1200993"/>
    <lineage>
        <taxon>Bacteria</taxon>
        <taxon>Pseudomonadati</taxon>
        <taxon>Pseudomonadota</taxon>
        <taxon>Betaproteobacteria</taxon>
        <taxon>Burkholderiales</taxon>
        <taxon>Burkholderiaceae</taxon>
        <taxon>Paraburkholderia</taxon>
    </lineage>
</organism>
<dbReference type="GO" id="GO:0012505">
    <property type="term" value="C:endomembrane system"/>
    <property type="evidence" value="ECO:0007669"/>
    <property type="project" value="UniProtKB-SubCell"/>
</dbReference>
<dbReference type="AlphaFoldDB" id="A0A6J5GZR1"/>
<keyword evidence="5 8" id="KW-0812">Transmembrane</keyword>
<dbReference type="EMBL" id="CADIKI010000032">
    <property type="protein sequence ID" value="CAB3809991.1"/>
    <property type="molecule type" value="Genomic_DNA"/>
</dbReference>
<evidence type="ECO:0000256" key="6">
    <source>
        <dbReference type="ARBA" id="ARBA00022989"/>
    </source>
</evidence>
<evidence type="ECO:0000256" key="8">
    <source>
        <dbReference type="RuleBase" id="RU362101"/>
    </source>
</evidence>
<dbReference type="Proteomes" id="UP000494252">
    <property type="component" value="Unassembled WGS sequence"/>
</dbReference>
<evidence type="ECO:0000256" key="7">
    <source>
        <dbReference type="ARBA" id="ARBA00023136"/>
    </source>
</evidence>
<keyword evidence="10" id="KW-1185">Reference proteome</keyword>
<gene>
    <name evidence="9" type="primary">hoxN_3</name>
    <name evidence="9" type="ORF">LMG27177_06995</name>
</gene>
<reference evidence="9 10" key="1">
    <citation type="submission" date="2020-04" db="EMBL/GenBank/DDBJ databases">
        <authorList>
            <person name="De Canck E."/>
        </authorList>
    </citation>
    <scope>NUCLEOTIDE SEQUENCE [LARGE SCALE GENOMIC DNA]</scope>
    <source>
        <strain evidence="9 10">LMG 27177</strain>
    </source>
</reference>
<dbReference type="GO" id="GO:0005886">
    <property type="term" value="C:plasma membrane"/>
    <property type="evidence" value="ECO:0007669"/>
    <property type="project" value="UniProtKB-SubCell"/>
</dbReference>
<keyword evidence="6 8" id="KW-1133">Transmembrane helix</keyword>
<dbReference type="GO" id="GO:0015099">
    <property type="term" value="F:nickel cation transmembrane transporter activity"/>
    <property type="evidence" value="ECO:0007669"/>
    <property type="project" value="UniProtKB-UniRule"/>
</dbReference>
<protein>
    <recommendedName>
        <fullName evidence="8">Nickel/cobalt efflux system</fullName>
    </recommendedName>
</protein>
<evidence type="ECO:0000256" key="5">
    <source>
        <dbReference type="ARBA" id="ARBA00022692"/>
    </source>
</evidence>
<evidence type="ECO:0000256" key="1">
    <source>
        <dbReference type="ARBA" id="ARBA00004127"/>
    </source>
</evidence>
<evidence type="ECO:0000313" key="9">
    <source>
        <dbReference type="EMBL" id="CAB3809991.1"/>
    </source>
</evidence>
<dbReference type="InterPro" id="IPR011541">
    <property type="entry name" value="Ni/Co_transpt_high_affinity"/>
</dbReference>
<evidence type="ECO:0000256" key="3">
    <source>
        <dbReference type="ARBA" id="ARBA00022448"/>
    </source>
</evidence>
<sequence length="184" mass="20805">MLAYGFGLRHAVDADHIAAIDNVTRKLMQEQKRPVTVGFFFSLGHSTVVVLASLAVAITTSAMQGRFDQYKEVGGVLRTLVSSLFLFAIALMNLIILKSIYQAWRKVKNGGRHVDDDFDMLLANRGFFSRLFKPLFRDDHAQLAHVPLGLTQLSDHRCLCAQLGRLGHDRWVRREIRLRCGLIK</sequence>